<feature type="region of interest" description="Disordered" evidence="4">
    <location>
        <begin position="5518"/>
        <end position="5615"/>
    </location>
</feature>
<evidence type="ECO:0000256" key="3">
    <source>
        <dbReference type="ARBA" id="ARBA00022737"/>
    </source>
</evidence>
<dbReference type="GO" id="GO:0036159">
    <property type="term" value="P:inner dynein arm assembly"/>
    <property type="evidence" value="ECO:0007669"/>
    <property type="project" value="TreeGrafter"/>
</dbReference>
<feature type="region of interest" description="Disordered" evidence="4">
    <location>
        <begin position="6120"/>
        <end position="6155"/>
    </location>
</feature>
<accession>A0A1I8FTT0</accession>
<feature type="compositionally biased region" description="Basic and acidic residues" evidence="4">
    <location>
        <begin position="418"/>
        <end position="440"/>
    </location>
</feature>
<feature type="compositionally biased region" description="Acidic residues" evidence="4">
    <location>
        <begin position="1117"/>
        <end position="1129"/>
    </location>
</feature>
<feature type="compositionally biased region" description="Pro residues" evidence="4">
    <location>
        <begin position="995"/>
        <end position="1006"/>
    </location>
</feature>
<feature type="region of interest" description="Disordered" evidence="4">
    <location>
        <begin position="3588"/>
        <end position="3609"/>
    </location>
</feature>
<dbReference type="Pfam" id="PF24787">
    <property type="entry name" value="TEX47"/>
    <property type="match status" value="1"/>
</dbReference>
<dbReference type="InterPro" id="IPR036056">
    <property type="entry name" value="Fibrinogen-like_C"/>
</dbReference>
<feature type="domain" description="Fibrinogen C-terminal" evidence="6">
    <location>
        <begin position="4941"/>
        <end position="5084"/>
    </location>
</feature>
<feature type="region of interest" description="Disordered" evidence="4">
    <location>
        <begin position="1290"/>
        <end position="1314"/>
    </location>
</feature>
<dbReference type="Gene3D" id="3.90.215.10">
    <property type="entry name" value="Gamma Fibrinogen, chain A, domain 1"/>
    <property type="match status" value="3"/>
</dbReference>
<feature type="compositionally biased region" description="Basic residues" evidence="4">
    <location>
        <begin position="5587"/>
        <end position="5596"/>
    </location>
</feature>
<dbReference type="Gene3D" id="4.10.530.10">
    <property type="entry name" value="Gamma-fibrinogen Carboxyl Terminal Fragment, domain 2"/>
    <property type="match status" value="1"/>
</dbReference>
<feature type="region of interest" description="Disordered" evidence="4">
    <location>
        <begin position="3673"/>
        <end position="3701"/>
    </location>
</feature>
<proteinExistence type="predicted"/>
<dbReference type="Pfam" id="PF17921">
    <property type="entry name" value="Integrase_H2C2"/>
    <property type="match status" value="1"/>
</dbReference>
<feature type="compositionally biased region" description="Pro residues" evidence="4">
    <location>
        <begin position="384"/>
        <end position="395"/>
    </location>
</feature>
<feature type="compositionally biased region" description="Low complexity" evidence="4">
    <location>
        <begin position="2143"/>
        <end position="2189"/>
    </location>
</feature>
<evidence type="ECO:0000256" key="2">
    <source>
        <dbReference type="ARBA" id="ARBA00022574"/>
    </source>
</evidence>
<feature type="region of interest" description="Disordered" evidence="4">
    <location>
        <begin position="3835"/>
        <end position="3876"/>
    </location>
</feature>
<dbReference type="PANTHER" id="PTHR12442:SF5">
    <property type="entry name" value="DYNEIN AXONEMAL INTERMEDIATE CHAIN 3"/>
    <property type="match status" value="1"/>
</dbReference>
<dbReference type="InterPro" id="IPR001680">
    <property type="entry name" value="WD40_rpt"/>
</dbReference>
<feature type="region of interest" description="Disordered" evidence="4">
    <location>
        <begin position="4530"/>
        <end position="4647"/>
    </location>
</feature>
<name>A0A1I8FTT0_9PLAT</name>
<reference evidence="8" key="1">
    <citation type="submission" date="2016-11" db="UniProtKB">
        <authorList>
            <consortium name="WormBaseParasite"/>
        </authorList>
    </citation>
    <scope>IDENTIFICATION</scope>
</reference>
<dbReference type="SMART" id="SM00186">
    <property type="entry name" value="FBG"/>
    <property type="match status" value="2"/>
</dbReference>
<evidence type="ECO:0000256" key="1">
    <source>
        <dbReference type="ARBA" id="ARBA00022490"/>
    </source>
</evidence>
<feature type="compositionally biased region" description="Basic and acidic residues" evidence="4">
    <location>
        <begin position="6120"/>
        <end position="6136"/>
    </location>
</feature>
<dbReference type="InterPro" id="IPR050687">
    <property type="entry name" value="Dynein_IC"/>
</dbReference>
<evidence type="ECO:0000256" key="5">
    <source>
        <dbReference type="SAM" id="Phobius"/>
    </source>
</evidence>
<keyword evidence="3" id="KW-0677">Repeat</keyword>
<evidence type="ECO:0000256" key="4">
    <source>
        <dbReference type="SAM" id="MobiDB-lite"/>
    </source>
</evidence>
<feature type="region of interest" description="Disordered" evidence="4">
    <location>
        <begin position="1083"/>
        <end position="1171"/>
    </location>
</feature>
<dbReference type="PANTHER" id="PTHR12442">
    <property type="entry name" value="DYNEIN INTERMEDIATE CHAIN"/>
    <property type="match status" value="1"/>
</dbReference>
<dbReference type="InterPro" id="IPR014716">
    <property type="entry name" value="Fibrinogen_a/b/g_C_1"/>
</dbReference>
<feature type="region of interest" description="Disordered" evidence="4">
    <location>
        <begin position="3979"/>
        <end position="4007"/>
    </location>
</feature>
<organism evidence="7 8">
    <name type="scientific">Macrostomum lignano</name>
    <dbReference type="NCBI Taxonomy" id="282301"/>
    <lineage>
        <taxon>Eukaryota</taxon>
        <taxon>Metazoa</taxon>
        <taxon>Spiralia</taxon>
        <taxon>Lophotrochozoa</taxon>
        <taxon>Platyhelminthes</taxon>
        <taxon>Rhabditophora</taxon>
        <taxon>Macrostomorpha</taxon>
        <taxon>Macrostomida</taxon>
        <taxon>Macrostomidae</taxon>
        <taxon>Macrostomum</taxon>
    </lineage>
</organism>
<dbReference type="SMART" id="SM00320">
    <property type="entry name" value="WD40"/>
    <property type="match status" value="2"/>
</dbReference>
<feature type="compositionally biased region" description="Basic and acidic residues" evidence="4">
    <location>
        <begin position="1355"/>
        <end position="1370"/>
    </location>
</feature>
<keyword evidence="5" id="KW-0812">Transmembrane</keyword>
<feature type="region of interest" description="Disordered" evidence="4">
    <location>
        <begin position="5161"/>
        <end position="5181"/>
    </location>
</feature>
<feature type="region of interest" description="Disordered" evidence="4">
    <location>
        <begin position="1330"/>
        <end position="1390"/>
    </location>
</feature>
<dbReference type="InterPro" id="IPR055308">
    <property type="entry name" value="TEX47-like"/>
</dbReference>
<evidence type="ECO:0000313" key="7">
    <source>
        <dbReference type="Proteomes" id="UP000095280"/>
    </source>
</evidence>
<dbReference type="Pfam" id="PF00147">
    <property type="entry name" value="Fibrinogen_C"/>
    <property type="match status" value="3"/>
</dbReference>
<feature type="compositionally biased region" description="Gly residues" evidence="4">
    <location>
        <begin position="1290"/>
        <end position="1301"/>
    </location>
</feature>
<feature type="region of interest" description="Disordered" evidence="4">
    <location>
        <begin position="2131"/>
        <end position="2215"/>
    </location>
</feature>
<protein>
    <submittedName>
        <fullName evidence="8">ANK_REP_REGION domain-containing protein</fullName>
    </submittedName>
</protein>
<dbReference type="Gene3D" id="1.10.340.70">
    <property type="match status" value="1"/>
</dbReference>
<keyword evidence="5" id="KW-1133">Transmembrane helix</keyword>
<feature type="region of interest" description="Disordered" evidence="4">
    <location>
        <begin position="3529"/>
        <end position="3571"/>
    </location>
</feature>
<dbReference type="GO" id="GO:0045504">
    <property type="term" value="F:dynein heavy chain binding"/>
    <property type="evidence" value="ECO:0007669"/>
    <property type="project" value="TreeGrafter"/>
</dbReference>
<keyword evidence="5" id="KW-0472">Membrane</keyword>
<feature type="compositionally biased region" description="Polar residues" evidence="4">
    <location>
        <begin position="1302"/>
        <end position="1312"/>
    </location>
</feature>
<feature type="compositionally biased region" description="Low complexity" evidence="4">
    <location>
        <begin position="5524"/>
        <end position="5542"/>
    </location>
</feature>
<feature type="compositionally biased region" description="Low complexity" evidence="4">
    <location>
        <begin position="1330"/>
        <end position="1347"/>
    </location>
</feature>
<feature type="region of interest" description="Disordered" evidence="4">
    <location>
        <begin position="4361"/>
        <end position="4391"/>
    </location>
</feature>
<feature type="compositionally biased region" description="Low complexity" evidence="4">
    <location>
        <begin position="1161"/>
        <end position="1171"/>
    </location>
</feature>
<keyword evidence="2" id="KW-0853">WD repeat</keyword>
<dbReference type="SUPFAM" id="SSF56496">
    <property type="entry name" value="Fibrinogen C-terminal domain-like"/>
    <property type="match status" value="3"/>
</dbReference>
<feature type="domain" description="Fibrinogen C-terminal" evidence="6">
    <location>
        <begin position="2985"/>
        <end position="3187"/>
    </location>
</feature>
<dbReference type="WBParaSite" id="maker-uti_cns_0000018-snap-gene-0.7-mRNA-1">
    <property type="protein sequence ID" value="maker-uti_cns_0000018-snap-gene-0.7-mRNA-1"/>
    <property type="gene ID" value="maker-uti_cns_0000018-snap-gene-0.7"/>
</dbReference>
<feature type="compositionally biased region" description="Low complexity" evidence="4">
    <location>
        <begin position="1099"/>
        <end position="1116"/>
    </location>
</feature>
<dbReference type="InterPro" id="IPR041588">
    <property type="entry name" value="Integrase_H2C2"/>
</dbReference>
<dbReference type="PROSITE" id="PS51406">
    <property type="entry name" value="FIBRINOGEN_C_2"/>
    <property type="match status" value="2"/>
</dbReference>
<feature type="region of interest" description="Disordered" evidence="4">
    <location>
        <begin position="375"/>
        <end position="449"/>
    </location>
</feature>
<feature type="region of interest" description="Disordered" evidence="4">
    <location>
        <begin position="3894"/>
        <end position="3915"/>
    </location>
</feature>
<feature type="transmembrane region" description="Helical" evidence="5">
    <location>
        <begin position="789"/>
        <end position="811"/>
    </location>
</feature>
<dbReference type="Proteomes" id="UP000095280">
    <property type="component" value="Unplaced"/>
</dbReference>
<feature type="region of interest" description="Disordered" evidence="4">
    <location>
        <begin position="989"/>
        <end position="1009"/>
    </location>
</feature>
<dbReference type="GO" id="GO:0060294">
    <property type="term" value="P:cilium movement involved in cell motility"/>
    <property type="evidence" value="ECO:0007669"/>
    <property type="project" value="TreeGrafter"/>
</dbReference>
<dbReference type="InterPro" id="IPR036322">
    <property type="entry name" value="WD40_repeat_dom_sf"/>
</dbReference>
<dbReference type="InterPro" id="IPR002181">
    <property type="entry name" value="Fibrinogen_a/b/g_C_dom"/>
</dbReference>
<keyword evidence="7" id="KW-1185">Reference proteome</keyword>
<dbReference type="GO" id="GO:0045503">
    <property type="term" value="F:dynein light chain binding"/>
    <property type="evidence" value="ECO:0007669"/>
    <property type="project" value="TreeGrafter"/>
</dbReference>
<feature type="region of interest" description="Disordered" evidence="4">
    <location>
        <begin position="4203"/>
        <end position="4245"/>
    </location>
</feature>
<feature type="region of interest" description="Disordered" evidence="4">
    <location>
        <begin position="5254"/>
        <end position="5288"/>
    </location>
</feature>
<dbReference type="GO" id="GO:0036156">
    <property type="term" value="C:inner dynein arm"/>
    <property type="evidence" value="ECO:0007669"/>
    <property type="project" value="TreeGrafter"/>
</dbReference>
<evidence type="ECO:0000313" key="8">
    <source>
        <dbReference type="WBParaSite" id="maker-uti_cns_0000018-snap-gene-0.7-mRNA-1"/>
    </source>
</evidence>
<feature type="transmembrane region" description="Helical" evidence="5">
    <location>
        <begin position="823"/>
        <end position="849"/>
    </location>
</feature>
<feature type="region of interest" description="Disordered" evidence="4">
    <location>
        <begin position="4697"/>
        <end position="4728"/>
    </location>
</feature>
<keyword evidence="1" id="KW-0963">Cytoplasm</keyword>
<evidence type="ECO:0000259" key="6">
    <source>
        <dbReference type="PROSITE" id="PS51406"/>
    </source>
</evidence>
<feature type="compositionally biased region" description="Basic and acidic residues" evidence="4">
    <location>
        <begin position="1143"/>
        <end position="1160"/>
    </location>
</feature>
<sequence>LIEWLFKALHQFKEAVTRDELGEDADLSLRRKGAAAIGVNNFDSHSLLFVCECLEYFAKAALAKELLLSAIALLHGGKVDWGVASLVCYAKDFAAALVCKPFESGVADCVGCGTVNGCLPTLSSPMEAVEANLSFEELHGVRVLEGGSIVDRRVAFLISHGESVGSALLYEPFESGITDCVNGGTVNCCALKFSSLMKAVGAQFCLYELHGIGALELCGEMNWSELLDLRTEALQAGLVPANSNCKVVVDFLEQLQQAVVVSGLECGSESALHAASTHCCLMRGAETIGRVRNPSDALRIKKLSRPPTAGSAELFNPLEMVGHGLQSDVGGRHAQPVLDEPQQEHPVRVGQRSDQLRLLLPPVPLVLRCASSTARAARLRPSPQRLPPAATPPLPLLQMVQHHPGERLDVTPPPGAQRHPDEPKQRGADEKQAAGDKPEPEEQGGLVHQQVDGQDALQRALVPPAQLPQRHVAKGQRWKGGRFDNAIGLLGLPGQACDAEHRVGQFEAVLQVEQAAQNGQQSQSFNHQVGEEQARAAQAHRLNRAAFPFAHQVSAQMAFQTAGFILDDSSDSDSEASPCSPALAAGSASAAAACRVWCGWVATCSQMKDHNRPKRLTLRHLDLPGGRPGLVDVGARHCVGALHVAVGLGRLLPRVRPLGRHDAVDAVEEVHPGYQHGEQGQHHGRGHVTGKRVEKILRQQAETEERLGQLVGHNQQHGLLSDVAHCCLPIIDGAGGGCPQVLCVSVVCDGRRLPDPGGSQDVSDRHPAANGSSRTWRDWLLKLLSRRRVGWTLLTAQLVLTALTAALHAALAPALVSAFHGGAVGVAFAALAGLACAVAVVEAAAAAVFGWRAGASRPVAEQLLLDVATPTCALLETPLVALKLATLSAATAASAMASAMPTLKASAVAAAALAAARLSGRLLHLAGRFGVFHDCVDTGQAGQPASALSGLRLLGDGLAAAGRLFLPCLLIVLNLALLRFIRWWPRTEASGRPSRPGPRPPAPAASPAPAVYQAIPDSRQLPAESAHFLDDLLLHQLEAHGEHGQPDGHIVKMSAPNMMYSTITDRERNSGTVICRSARPCIESLSSSSSSGRGGGRRSMGFESRLNSSADSSDVSDSPDDADDDDVDQSSESRRRILRRRRDGGCRLRQDGGSERRGDADSGAASGAAPAAVGGTFSRAVGRVRLFGSDSPELPSPVARAALAQAAVVAEMAGCNSRSSLVHSRIGRCEIGVSTSAFQLSSSAAADAVVAAAAAEAALSAASRESTPGSCSGAGRAGRMRATTCWSKGGGGGGDDWGGSGPCSTDQPSSGRISGEVVSKVGDEAAAAADAVNPTAASSSSSSSSSSTLAADRQTVSERRRCPAPARDEAGVDPAPGSPAEYAAPGGAQQVPVEQPEAVGQVVANAVEVKEHHGDAEESVQHVKTIRRTNSGDDSHHVQQRAGEAPVPLVIQAAVPAMHVDTTRSRLNSISRAASAARRPAEAVAFASRRRQVSFRQTRSAIASAISALTLSTACSNRRRTSLADGLLLRQLQPAEDHPAQHGVRHDGAEEAQIGEGECQEALAAAQSLSRSALPAEPLQLLAPLRLGLAGQPVGTADAASAVHWQDAMSTVMRLPSLPAAPERQTPMLPLVVPRLLRLRLWRGAVRVDGQRVDDSPTGRRSGVGRVGGGGVHQVGTVTGLNFLVSNIQKVQGIMQTLRPEVKIGGSDGPEELQKDTRKDRFIFDSTVANVEWQNETTNEESLMRTVAHVGRLQFILANPLSIEAAASFELLPTLRVESWNWADQLFTTEYESFQVNGPATNYSMDYSIRVTSGTNSSNASGFEPFFDSSSRPFSTLDVDNDLEETQSVYQAAAGGAGWWFTFLISVYLNPNGLYPPPDKRICIEAADQRHLLRPGRREGHPNDANTTEAANTCCDCGRYRCTESLFQSPIRMMSGTGTPNTEAQVAPPRRRLWAEKCSRLKPAAPSLSARKQSSCLSVSSRWLPPASLLNLACCSIANTGHSNFRLTSLRRSTWCTRSLNWRVFPCSRPKIRPRGCRKMSAQRTRAGPFPEVGSTLDFRSMPHQQQIEAQPRQQACQLVIKQLAFVPRAREGKIVQVAALDSPKRNLIPVRLKSSGSAETDAGLRAARLSAARNPGKVASGASKNTKTSASGTTTTSSHIAASAGTSSASASGASDTTTTSSHIAASAGTLRVYASSHERPSTRRPPHGNTTTSRHVYGCVWRVYASTDASGASGTTTSSTPRLAASRLRLRLARLTRRPPLLTSRLLRARLRCATTSSNRGCGRLARLARRPPLLTSRLLRARLAARLSVASGASDTTTTSSHIAASAGTSGCASKVASGASGTTTTSSHIAAAGTSAGSASKVASRASGTTTTSSHIAASAGTSGCASKVASGASGTTTTSSHIAASAGTSSCASKVASRASGTTTTSSHIAASAGASSNASTDASGASDTTTTSSYIAASAGTSGGASKVASGASDTATTSSHIAASAGTSGGASKVASGASDTATTSSHIAASAGSSGGSGAVAQPSHQLRKLLLRISRRYIWPATATMTISGHGCFFRHQYTPVTQHFAFTLHYRKGDDNPADPLSRNPLPSASLHKDEAEDTRLCNAVVQAATPKGLTIDRIRAATERDPALVVVRVMRALATENWSCGAASPAHSFRSLKAELSVHAGLLLRGNRIVIPAELQQLTIGLAHQGHLGQKKTCDRLQRKVWWPGMTKQVEAVVTNFSGAKRPGLTAPLNNRRCSRLRFRRGPGNRSASIRRQGLAAWRRAIHEWLLGYRNSVHRGTDRTPNDLMFNRETGGILPSGLTKQTGSSGRQLQRHECGYKQAMRKAADTRRSAAPHGILAGARVLLRNRGKAKLRCPFDPRPWLVRAVSGDALTLQRGTAVIRRHVTETKPLRECPWDLDELDGDQRPGAPVTEEFKFILANLLSIEAATSFDLYSRAAAPGSPAIEVSRAPSQSAIECSAQCSCAGLTCRSALFLPANGVCLMSEQPATDFSGVVGGAAGRPFVKSTTGSSASVPGNITVSVGGRKFRVIQQRVDDSVSFARTWAEYEAGFGDSNNFWIGLAAIHNLTKAIPTLRVESWNWADQLFTTEYESFQVNGPATNYSMDYSIRMASGTNSSNASGFEPFFDSSGRPFSTLDVDNDLEETQSVSQAAAGGAGWWFTFLISVYLNPNGLYPPPDKRICIEAASDFKFMHWYLNNGTGCGRVAVKAIRMMLTLLAFTLASRKTIFVLALSALYILLQHLLPRFSPNAGATICLEKSEPALVSENNASPLLLPPVDALHRRLLSAGDVGRTESRPLAHLARAEATSRIRSRTVGRSGYFLLWETPHQTEQGGWQGCVWRVWHDDHLFSHRGFCGHVWRRVYGCVWRVWQCVYGCVWRVWHDDHLFSHRGFCGHVCGASKVASGASGTTTTSSHIAASAGTSCSASKVASRASGTTTTSSHIAASAGTSCSASTDASGASNTTTTSSHIAASAGTSCSASKVASGASGTTTTSSYIAASAGTSCSASKVASGASGTTTTSSHIAASAGTSGDASTDASGASGNASTDASGASGTTTTSSHIAASAGTSCGASTDASGASGNASTDASGASGTTTTSSHIAASAGTSCSASKVASGASGTTTTSSYIAASAGTSGGASKVASGASDTTTTSSYIAASAGTSSNASTDASGASGNASTDASGASGTTTTSSHIAASAGTSCGASKVASGASDTTTTSSYIAASAGTSSNASTDASGASGTTTTSSHIAASAGTSCSASKVASGASGTTTTSSYIAASAGTSAARLSASKVASGASGTTTTSSYIAASAGTSCSASKVASGASGTTTTSSHIAASAGTSGDASTDASGASGNASTDASGASGTMTTSSHIAASAGTSCGASTDASGASGNASTDASGASGTTTTSSHIAASAGTSCSASKVASGASGTTTTSSYIAASAGTSGGASKVASGASDTTTTSSYIAASAGTSSNASTDASGASGNASTDASGASGTTTTSSHIAASAGTSCSASTDASGASNTTTTSSHIAASAGTSCSASKVASGASGTTTTSSYIAASAGTSGCASKFASGASDTTTTSFHIAASAGTSCSASTDASGASGTTTTSSHIAASAGTSCSASKVASGASDTTTTSSYIAASAGTSCSASTDASGASSNASTDASGASNTTTTSSHIAASAGTSCSAASKVASGASGTTTTSSHIAASAGTSGDASTDASGASGNASTDASGASNTTTTSSHIAASAGTSCSASKVASGASGTTTTSSHIAASAGASGNASTDASGASNTTTTSSHIAASAGTSCGANASTDASGASRVYGCVCASDTTTTSSHIAASAGTSCASSNASTDASGASGTTTTSSHIAASAGTSGGASKRLASGASNTTTTSSHIAALRGTSCSANASTDASGASSNASTDASCASDTTTTSSHIAASAGTSCSASKVASRASGTTTTSSHIAASAGTSCSASKVASGASGTTTTSSHIAASAGASSNASTDASGASGTTTTSSYIAASAGTSGGASTDASDASGNASTDASGASGTTTTSSHIAASAGTSGGASTDASCASSNASTDASGASGTTTTSSHIAASAGTSGGASKVASGASNTTTTSSHIAASAGTSSNASTDASGASGTTTTSSHIAASAGTSCSASKVASGASDTTTTSSHIAASAGTSCSASKVASRASGTTTTSSRIAASSGASSNASTDASGASDTTNTSSHIAASASTSCSASTDASGASGTTTTSSYIAASAGASGGASVLPPGLAATLPLASSRMMPQICRFATGLSLLALLAASNRLGDSATAELYSRAAAPGSPAGAVSRAPSQSAIECSAQCSSAGLTCRSALFLPADGVCLMSEQPAANFSSVVGGAVGRPFVKSSSKDAAVFTSAIPPVPVTHQDTSAAGPAPTTAAPILLGYKTQRGSREFRVFQQRLNGSISFARTWAEYESGFGDQSNFFIGLSVLHAHTGYAPRTARVEANLWNGTLLVAEFPSFRLSNRSTNYALEVGNAVSSGWTNSSCCSFASSGAQFSTLDSDNDAVSGNFLSRDFAGRAGWWFDYKNFIKCANLNGEYTSAGDTSSASEASFHWSAKAASDGCNAWFLIRIDFSSSFCWWFLIRTDFSSSFYCSGHAATEIARVQQAVQDEAVEGHRRVTDGSEQPAQPDGLTNRCRRADRPATDQLRLPSACGLARDSGRLALGLATVAPHCRHSSERSHIINHVLDLGELPGQAGVSRAAELAAVPRQQPESPAQVGQAVEGTARQPGGGAFGDDGADAEAGELSGQAEEALQVVGQRQPGVPGVAGVGQAELRRQLGAGGWPAGFQKVQQRNGKGQALAGAAPLWLVPGGGATALHIIEGTTHVIRKVVEELNDFTTREVSPILRAVILNISHNINHRLFSFWSHAILEVEPVNIDLFETTESDENLISSIMTQLIKLGVHLKKDPTKGKMSEIMKKVREDRQELVPAQAAVGYLAQNCDNSCLIHCSEFLEIYKRPFDVKLASDYEAAETPKQAEPAETSTPAPATPAPVTTLQTPKSARDDAKSVASARSGKSQPRSGRSVGSGGNKSQRSDKSPKKSPSKKKAAAVHTPATPASQAEPSPEGCVPIFLPEPTQKIVGLAVPEGEEPPQSPMHFVPKQVIMDDIQNRAAVSEFKEHLKTLNEIETEDILLVADPDWKYGANFLMVVTEEARAEMLAEHTGEEEKEEEHVVLGYVPPQPRDWIPQGSDREIREASVSNSRPQFRLTYQRRRRDFGAPVSLADRNVVDAAPSKLVKNQFIDVQALEDANRSTTDIPITEKDQDVQVAPSSDSAAVQTFWGNPKNAFTQYEARQLSQAEREAQLELPELIEAGRRTAPLFEHFQTFTDLEHSREKAVSHIAWHPTLKGIVAVSTRERYDFDGMVDHSAKIVLKTSVIVVWSFADPIQPQLFLEAQRMFFALSSAHRIRILLSIVLWDLSQHMDRLKSTKAKGRSKKASNMLTEFVKTDSIPTIRYAAASSIELGHQAPVTDIMWVPDHFEIQKVTGYALEAKELKNVQIISCATDETIYIWDLRSAKSNNPVFKREEDRCPMGVPDTFWHLHLKWKPFLSVNLFKSEPGGNHNPVKVSMKEMQGDRSVLTKEDPEGKDPTSTNRGDFTMPGGPKPTKQRMLQKVSTFLYVGTEDGELVYVDWMPQKDQDTGKSQTPKPVFYSTMHDSSIKHLSRSSFDRSLVLCVGGWLWTLWKEGVNSGPILYSQKSPKPLTGGCWSPTRPSVFFITRADGSVEVWDLLDKTHEPVLVQNISANALTYCTVWNISHKRQLLIVGDTQGTAHAHKVPRPSIEAYYKREIQRRAFVMGRWDYREHEKIELEAKAKREAGIAPAVELTPEERLLKMQKKYEAYLAEEMTFLRELGLKDDDDEPLPAVE</sequence>
<dbReference type="SUPFAM" id="SSF50978">
    <property type="entry name" value="WD40 repeat-like"/>
    <property type="match status" value="1"/>
</dbReference>
<feature type="region of interest" description="Disordered" evidence="4">
    <location>
        <begin position="2428"/>
        <end position="2451"/>
    </location>
</feature>